<protein>
    <submittedName>
        <fullName evidence="1">Uncharacterized protein</fullName>
    </submittedName>
</protein>
<sequence>MWLKEKENKRRLAGVMATEVARLKNAPRLLLSWEYVPRSTTFPSATTAIESSFLTVFSL</sequence>
<proteinExistence type="predicted"/>
<evidence type="ECO:0000313" key="2">
    <source>
        <dbReference type="Proteomes" id="UP001370490"/>
    </source>
</evidence>
<accession>A0AAN8W186</accession>
<gene>
    <name evidence="1" type="ORF">RJ641_026841</name>
</gene>
<organism evidence="1 2">
    <name type="scientific">Dillenia turbinata</name>
    <dbReference type="NCBI Taxonomy" id="194707"/>
    <lineage>
        <taxon>Eukaryota</taxon>
        <taxon>Viridiplantae</taxon>
        <taxon>Streptophyta</taxon>
        <taxon>Embryophyta</taxon>
        <taxon>Tracheophyta</taxon>
        <taxon>Spermatophyta</taxon>
        <taxon>Magnoliopsida</taxon>
        <taxon>eudicotyledons</taxon>
        <taxon>Gunneridae</taxon>
        <taxon>Pentapetalae</taxon>
        <taxon>Dilleniales</taxon>
        <taxon>Dilleniaceae</taxon>
        <taxon>Dillenia</taxon>
    </lineage>
</organism>
<keyword evidence="2" id="KW-1185">Reference proteome</keyword>
<comment type="caution">
    <text evidence="1">The sequence shown here is derived from an EMBL/GenBank/DDBJ whole genome shotgun (WGS) entry which is preliminary data.</text>
</comment>
<reference evidence="1 2" key="1">
    <citation type="submission" date="2023-12" db="EMBL/GenBank/DDBJ databases">
        <title>A high-quality genome assembly for Dillenia turbinata (Dilleniales).</title>
        <authorList>
            <person name="Chanderbali A."/>
        </authorList>
    </citation>
    <scope>NUCLEOTIDE SEQUENCE [LARGE SCALE GENOMIC DNA]</scope>
    <source>
        <strain evidence="1">LSX21</strain>
        <tissue evidence="1">Leaf</tissue>
    </source>
</reference>
<name>A0AAN8W186_9MAGN</name>
<dbReference type="EMBL" id="JBAMMX010000004">
    <property type="protein sequence ID" value="KAK6941464.1"/>
    <property type="molecule type" value="Genomic_DNA"/>
</dbReference>
<dbReference type="AlphaFoldDB" id="A0AAN8W186"/>
<dbReference type="Proteomes" id="UP001370490">
    <property type="component" value="Unassembled WGS sequence"/>
</dbReference>
<evidence type="ECO:0000313" key="1">
    <source>
        <dbReference type="EMBL" id="KAK6941464.1"/>
    </source>
</evidence>